<protein>
    <submittedName>
        <fullName evidence="1">Uncharacterized protein</fullName>
    </submittedName>
</protein>
<evidence type="ECO:0000313" key="1">
    <source>
        <dbReference type="EMBL" id="RZU39319.1"/>
    </source>
</evidence>
<name>A0A4Q7YR57_9BACT</name>
<dbReference type="Proteomes" id="UP000292958">
    <property type="component" value="Unassembled WGS sequence"/>
</dbReference>
<comment type="caution">
    <text evidence="1">The sequence shown here is derived from an EMBL/GenBank/DDBJ whole genome shotgun (WGS) entry which is preliminary data.</text>
</comment>
<reference evidence="1 2" key="1">
    <citation type="submission" date="2019-02" db="EMBL/GenBank/DDBJ databases">
        <title>Genomic Encyclopedia of Archaeal and Bacterial Type Strains, Phase II (KMG-II): from individual species to whole genera.</title>
        <authorList>
            <person name="Goeker M."/>
        </authorList>
    </citation>
    <scope>NUCLEOTIDE SEQUENCE [LARGE SCALE GENOMIC DNA]</scope>
    <source>
        <strain evidence="1 2">DSM 18101</strain>
    </source>
</reference>
<sequence>MPIIIHDDTANAVVMTIDNNGNLAFGDGTPINMLTLNGYGIIDSEGYIVHGLGNSAVLPTSGSVFVSAPGGISGGLADVSTTPGVIPMVVPDTTYPAIFWNVETDSSGNEYETETTLFEPLHVTTPYTGGFEVRCNTGVGNDQIITPGSAFYEPSVAAGTTCFYRWI</sequence>
<accession>A0A4Q7YR57</accession>
<dbReference type="EMBL" id="SHKW01000001">
    <property type="protein sequence ID" value="RZU39319.1"/>
    <property type="molecule type" value="Genomic_DNA"/>
</dbReference>
<gene>
    <name evidence="1" type="ORF">BDD14_0688</name>
</gene>
<dbReference type="RefSeq" id="WP_130417546.1">
    <property type="nucleotide sequence ID" value="NZ_SHKW01000001.1"/>
</dbReference>
<keyword evidence="2" id="KW-1185">Reference proteome</keyword>
<organism evidence="1 2">
    <name type="scientific">Edaphobacter modestus</name>
    <dbReference type="NCBI Taxonomy" id="388466"/>
    <lineage>
        <taxon>Bacteria</taxon>
        <taxon>Pseudomonadati</taxon>
        <taxon>Acidobacteriota</taxon>
        <taxon>Terriglobia</taxon>
        <taxon>Terriglobales</taxon>
        <taxon>Acidobacteriaceae</taxon>
        <taxon>Edaphobacter</taxon>
    </lineage>
</organism>
<dbReference type="AlphaFoldDB" id="A0A4Q7YR57"/>
<proteinExistence type="predicted"/>
<evidence type="ECO:0000313" key="2">
    <source>
        <dbReference type="Proteomes" id="UP000292958"/>
    </source>
</evidence>